<dbReference type="EC" id="3.1.4.58" evidence="2"/>
<dbReference type="Proteomes" id="UP000294855">
    <property type="component" value="Unassembled WGS sequence"/>
</dbReference>
<feature type="short sequence motif" description="HXTX 2" evidence="2">
    <location>
        <begin position="122"/>
        <end position="125"/>
    </location>
</feature>
<evidence type="ECO:0000313" key="3">
    <source>
        <dbReference type="EMBL" id="TDQ70937.1"/>
    </source>
</evidence>
<dbReference type="Pfam" id="PF13563">
    <property type="entry name" value="2_5_RNA_ligase2"/>
    <property type="match status" value="1"/>
</dbReference>
<dbReference type="GO" id="GO:0016874">
    <property type="term" value="F:ligase activity"/>
    <property type="evidence" value="ECO:0007669"/>
    <property type="project" value="UniProtKB-KW"/>
</dbReference>
<sequence>MRLFIAAHFPEETNQRLLEFNNFLKENARGNFTKPQNLHMTLIFLGETDSKTADKIVKIMENTIPNHPVTMKFEKIGRFKRGNESLVWAGGDSQKLSEIHQQLSTELQNTGINQDLKKFVPHVTLGRRIQFKTPSRNEKEIDEFLASINAEFETSISKISLMESELTSTGPNYKELFTIIL</sequence>
<dbReference type="HAMAP" id="MF_01940">
    <property type="entry name" value="RNA_CPDase"/>
    <property type="match status" value="1"/>
</dbReference>
<evidence type="ECO:0000313" key="4">
    <source>
        <dbReference type="Proteomes" id="UP000294855"/>
    </source>
</evidence>
<comment type="caution">
    <text evidence="3">The sequence shown here is derived from an EMBL/GenBank/DDBJ whole genome shotgun (WGS) entry which is preliminary data.</text>
</comment>
<dbReference type="NCBIfam" id="TIGR02258">
    <property type="entry name" value="2_5_ligase"/>
    <property type="match status" value="1"/>
</dbReference>
<dbReference type="InterPro" id="IPR004175">
    <property type="entry name" value="RNA_CPDase"/>
</dbReference>
<accession>A0A484F8H0</accession>
<keyword evidence="4" id="KW-1185">Reference proteome</keyword>
<dbReference type="AlphaFoldDB" id="A0A484F8H0"/>
<feature type="short sequence motif" description="HXTX 1" evidence="2">
    <location>
        <begin position="39"/>
        <end position="42"/>
    </location>
</feature>
<gene>
    <name evidence="3" type="ORF">C7391_0032</name>
</gene>
<dbReference type="PANTHER" id="PTHR35561:SF1">
    <property type="entry name" value="RNA 2',3'-CYCLIC PHOSPHODIESTERASE"/>
    <property type="match status" value="1"/>
</dbReference>
<keyword evidence="1 2" id="KW-0378">Hydrolase</keyword>
<keyword evidence="3" id="KW-0436">Ligase</keyword>
<dbReference type="PANTHER" id="PTHR35561">
    <property type="entry name" value="RNA 2',3'-CYCLIC PHOSPHODIESTERASE"/>
    <property type="match status" value="1"/>
</dbReference>
<organism evidence="3 4">
    <name type="scientific">Methanimicrococcus blatticola</name>
    <dbReference type="NCBI Taxonomy" id="91560"/>
    <lineage>
        <taxon>Archaea</taxon>
        <taxon>Methanobacteriati</taxon>
        <taxon>Methanobacteriota</taxon>
        <taxon>Stenosarchaea group</taxon>
        <taxon>Methanomicrobia</taxon>
        <taxon>Methanosarcinales</taxon>
        <taxon>Methanosarcinaceae</taxon>
        <taxon>Methanimicrococcus</taxon>
    </lineage>
</organism>
<comment type="function">
    <text evidence="2">Hydrolyzes RNA 2',3'-cyclic phosphodiester to an RNA 2'-phosphomonoester.</text>
</comment>
<proteinExistence type="inferred from homology"/>
<protein>
    <recommendedName>
        <fullName evidence="2">RNA 2',3'-cyclic phosphodiesterase</fullName>
        <shortName evidence="2">RNA 2',3'-CPDase</shortName>
        <ecNumber evidence="2">3.1.4.58</ecNumber>
    </recommendedName>
</protein>
<dbReference type="InterPro" id="IPR009097">
    <property type="entry name" value="Cyclic_Pdiesterase"/>
</dbReference>
<name>A0A484F8H0_9EURY</name>
<dbReference type="Gene3D" id="3.90.1140.10">
    <property type="entry name" value="Cyclic phosphodiesterase"/>
    <property type="match status" value="1"/>
</dbReference>
<comment type="catalytic activity">
    <reaction evidence="2">
        <text>a 3'-end 2',3'-cyclophospho-ribonucleotide-RNA + H2O = a 3'-end 2'-phospho-ribonucleotide-RNA + H(+)</text>
        <dbReference type="Rhea" id="RHEA:11828"/>
        <dbReference type="Rhea" id="RHEA-COMP:10464"/>
        <dbReference type="Rhea" id="RHEA-COMP:17353"/>
        <dbReference type="ChEBI" id="CHEBI:15377"/>
        <dbReference type="ChEBI" id="CHEBI:15378"/>
        <dbReference type="ChEBI" id="CHEBI:83064"/>
        <dbReference type="ChEBI" id="CHEBI:173113"/>
        <dbReference type="EC" id="3.1.4.58"/>
    </reaction>
</comment>
<feature type="active site" description="Proton acceptor" evidence="2">
    <location>
        <position position="122"/>
    </location>
</feature>
<reference evidence="3 4" key="1">
    <citation type="submission" date="2019-03" db="EMBL/GenBank/DDBJ databases">
        <title>Genomic Encyclopedia of Type Strains, Phase IV (KMG-IV): sequencing the most valuable type-strain genomes for metagenomic binning, comparative biology and taxonomic classification.</title>
        <authorList>
            <person name="Goeker M."/>
        </authorList>
    </citation>
    <scope>NUCLEOTIDE SEQUENCE [LARGE SCALE GENOMIC DNA]</scope>
    <source>
        <strain evidence="3 4">DSM 13328</strain>
    </source>
</reference>
<feature type="active site" description="Proton donor" evidence="2">
    <location>
        <position position="39"/>
    </location>
</feature>
<comment type="similarity">
    <text evidence="2">Belongs to the 2H phosphoesterase superfamily. ThpR family.</text>
</comment>
<evidence type="ECO:0000256" key="2">
    <source>
        <dbReference type="HAMAP-Rule" id="MF_01940"/>
    </source>
</evidence>
<dbReference type="SUPFAM" id="SSF55144">
    <property type="entry name" value="LigT-like"/>
    <property type="match status" value="1"/>
</dbReference>
<dbReference type="GO" id="GO:0004113">
    <property type="term" value="F:2',3'-cyclic-nucleotide 3'-phosphodiesterase activity"/>
    <property type="evidence" value="ECO:0007669"/>
    <property type="project" value="InterPro"/>
</dbReference>
<evidence type="ECO:0000256" key="1">
    <source>
        <dbReference type="ARBA" id="ARBA00022801"/>
    </source>
</evidence>
<dbReference type="EMBL" id="SNYS01000005">
    <property type="protein sequence ID" value="TDQ70937.1"/>
    <property type="molecule type" value="Genomic_DNA"/>
</dbReference>
<dbReference type="GO" id="GO:0008664">
    <property type="term" value="F:RNA 2',3'-cyclic 3'-phosphodiesterase activity"/>
    <property type="evidence" value="ECO:0007669"/>
    <property type="project" value="UniProtKB-EC"/>
</dbReference>